<dbReference type="Gene3D" id="1.10.4030.10">
    <property type="entry name" value="Porin chaperone SurA, peptide-binding domain"/>
    <property type="match status" value="1"/>
</dbReference>
<gene>
    <name evidence="4" type="ORF">H7C19_29995</name>
</gene>
<feature type="region of interest" description="Disordered" evidence="2">
    <location>
        <begin position="309"/>
        <end position="341"/>
    </location>
</feature>
<dbReference type="SUPFAM" id="SSF54534">
    <property type="entry name" value="FKBP-like"/>
    <property type="match status" value="1"/>
</dbReference>
<reference evidence="4 5" key="1">
    <citation type="submission" date="2020-08" db="EMBL/GenBank/DDBJ databases">
        <title>Cohnella phylogeny.</title>
        <authorList>
            <person name="Dunlap C."/>
        </authorList>
    </citation>
    <scope>NUCLEOTIDE SEQUENCE [LARGE SCALE GENOMIC DNA]</scope>
    <source>
        <strain evidence="4 5">DSM 28246</strain>
    </source>
</reference>
<keyword evidence="5" id="KW-1185">Reference proteome</keyword>
<dbReference type="Gene3D" id="3.10.50.40">
    <property type="match status" value="1"/>
</dbReference>
<feature type="domain" description="PpiC" evidence="3">
    <location>
        <begin position="170"/>
        <end position="273"/>
    </location>
</feature>
<keyword evidence="1 4" id="KW-0413">Isomerase</keyword>
<dbReference type="InterPro" id="IPR027304">
    <property type="entry name" value="Trigger_fact/SurA_dom_sf"/>
</dbReference>
<dbReference type="AlphaFoldDB" id="A0A7X0VJN6"/>
<dbReference type="PANTHER" id="PTHR47245:SF2">
    <property type="entry name" value="PEPTIDYL-PROLYL CIS-TRANS ISOMERASE HP_0175-RELATED"/>
    <property type="match status" value="1"/>
</dbReference>
<name>A0A7X0VJN6_9BACL</name>
<accession>A0A7X0VJN6</accession>
<evidence type="ECO:0000313" key="5">
    <source>
        <dbReference type="Proteomes" id="UP000547209"/>
    </source>
</evidence>
<dbReference type="InterPro" id="IPR000297">
    <property type="entry name" value="PPIase_PpiC"/>
</dbReference>
<dbReference type="SUPFAM" id="SSF109998">
    <property type="entry name" value="Triger factor/SurA peptide-binding domain-like"/>
    <property type="match status" value="1"/>
</dbReference>
<dbReference type="RefSeq" id="WP_185672775.1">
    <property type="nucleotide sequence ID" value="NZ_JACJVP010000057.1"/>
</dbReference>
<organism evidence="4 5">
    <name type="scientific">Cohnella nanjingensis</name>
    <dbReference type="NCBI Taxonomy" id="1387779"/>
    <lineage>
        <taxon>Bacteria</taxon>
        <taxon>Bacillati</taxon>
        <taxon>Bacillota</taxon>
        <taxon>Bacilli</taxon>
        <taxon>Bacillales</taxon>
        <taxon>Paenibacillaceae</taxon>
        <taxon>Cohnella</taxon>
    </lineage>
</organism>
<keyword evidence="1" id="KW-0697">Rotamase</keyword>
<dbReference type="InterPro" id="IPR050245">
    <property type="entry name" value="PrsA_foldase"/>
</dbReference>
<dbReference type="PROSITE" id="PS51257">
    <property type="entry name" value="PROKAR_LIPOPROTEIN"/>
    <property type="match status" value="1"/>
</dbReference>
<dbReference type="EMBL" id="JACJVP010000057">
    <property type="protein sequence ID" value="MBB6674919.1"/>
    <property type="molecule type" value="Genomic_DNA"/>
</dbReference>
<feature type="compositionally biased region" description="Low complexity" evidence="2">
    <location>
        <begin position="323"/>
        <end position="341"/>
    </location>
</feature>
<evidence type="ECO:0000259" key="3">
    <source>
        <dbReference type="PROSITE" id="PS50198"/>
    </source>
</evidence>
<dbReference type="PANTHER" id="PTHR47245">
    <property type="entry name" value="PEPTIDYLPROLYL ISOMERASE"/>
    <property type="match status" value="1"/>
</dbReference>
<protein>
    <submittedName>
        <fullName evidence="4">Peptidylprolyl isomerase</fullName>
    </submittedName>
</protein>
<comment type="caution">
    <text evidence="4">The sequence shown here is derived from an EMBL/GenBank/DDBJ whole genome shotgun (WGS) entry which is preliminary data.</text>
</comment>
<proteinExistence type="predicted"/>
<evidence type="ECO:0000313" key="4">
    <source>
        <dbReference type="EMBL" id="MBB6674919.1"/>
    </source>
</evidence>
<dbReference type="Proteomes" id="UP000547209">
    <property type="component" value="Unassembled WGS sequence"/>
</dbReference>
<dbReference type="Pfam" id="PF13616">
    <property type="entry name" value="Rotamase_3"/>
    <property type="match status" value="1"/>
</dbReference>
<dbReference type="PROSITE" id="PS50198">
    <property type="entry name" value="PPIC_PPIASE_2"/>
    <property type="match status" value="1"/>
</dbReference>
<dbReference type="GO" id="GO:0003755">
    <property type="term" value="F:peptidyl-prolyl cis-trans isomerase activity"/>
    <property type="evidence" value="ECO:0007669"/>
    <property type="project" value="UniProtKB-KW"/>
</dbReference>
<evidence type="ECO:0000256" key="1">
    <source>
        <dbReference type="PROSITE-ProRule" id="PRU00278"/>
    </source>
</evidence>
<dbReference type="InterPro" id="IPR046357">
    <property type="entry name" value="PPIase_dom_sf"/>
</dbReference>
<evidence type="ECO:0000256" key="2">
    <source>
        <dbReference type="SAM" id="MobiDB-lite"/>
    </source>
</evidence>
<sequence length="341" mass="37422">MLHPKRRSYRRLGLGLLAVVLLAVLMSGCGKKDANKVVAVYEGGQVTNKEFASYKTFMKMVNPMYASIVDEPSVQESILKQFVAIRLLSARASDEAKTQGQKEADDQFAQIKKSLDADAATKKAMKDGGLTEDQMKQYISEQMIMLKDADLKVTDDQVKAYYDKNKAKFDSRVTVRHILIGFKDKEQKDRPKADALKLANEVKTKLEAGGDWTELAKEYSDDSGSASTGGLYENADPESYVEAFKNAAKTLPIGKISDPVETEYGYHVMKVEKRGQAFDDKAKEEIKQTLSSESIDKFMSDELPKLIKEIKNLPPIPSPSPSASPSASAPASPSASSSAGK</sequence>